<feature type="region of interest" description="Disordered" evidence="1">
    <location>
        <begin position="33"/>
        <end position="61"/>
    </location>
</feature>
<dbReference type="Proteomes" id="UP000598174">
    <property type="component" value="Unassembled WGS sequence"/>
</dbReference>
<name>A0A919MGY8_9ACTN</name>
<evidence type="ECO:0000313" key="3">
    <source>
        <dbReference type="Proteomes" id="UP000598174"/>
    </source>
</evidence>
<protein>
    <submittedName>
        <fullName evidence="2">Uncharacterized protein</fullName>
    </submittedName>
</protein>
<evidence type="ECO:0000256" key="1">
    <source>
        <dbReference type="SAM" id="MobiDB-lite"/>
    </source>
</evidence>
<gene>
    <name evidence="2" type="ORF">Afe05nite_39450</name>
</gene>
<dbReference type="AlphaFoldDB" id="A0A919MGY8"/>
<comment type="caution">
    <text evidence="2">The sequence shown here is derived from an EMBL/GenBank/DDBJ whole genome shotgun (WGS) entry which is preliminary data.</text>
</comment>
<sequence>MRLRLHAEARPNLLRRVSRVRRGHIFGEKGVSGALQDPIFPDEGPLESNETARGAGGGRLVPELGCIDGGDMSA</sequence>
<reference evidence="2" key="1">
    <citation type="submission" date="2021-01" db="EMBL/GenBank/DDBJ databases">
        <title>Whole genome shotgun sequence of Actinoplanes ferrugineus NBRC 15555.</title>
        <authorList>
            <person name="Komaki H."/>
            <person name="Tamura T."/>
        </authorList>
    </citation>
    <scope>NUCLEOTIDE SEQUENCE</scope>
    <source>
        <strain evidence="2">NBRC 15555</strain>
    </source>
</reference>
<organism evidence="2 3">
    <name type="scientific">Paractinoplanes ferrugineus</name>
    <dbReference type="NCBI Taxonomy" id="113564"/>
    <lineage>
        <taxon>Bacteria</taxon>
        <taxon>Bacillati</taxon>
        <taxon>Actinomycetota</taxon>
        <taxon>Actinomycetes</taxon>
        <taxon>Micromonosporales</taxon>
        <taxon>Micromonosporaceae</taxon>
        <taxon>Paractinoplanes</taxon>
    </lineage>
</organism>
<keyword evidence="3" id="KW-1185">Reference proteome</keyword>
<evidence type="ECO:0000313" key="2">
    <source>
        <dbReference type="EMBL" id="GIE12105.1"/>
    </source>
</evidence>
<accession>A0A919MGY8</accession>
<proteinExistence type="predicted"/>
<dbReference type="EMBL" id="BOMM01000036">
    <property type="protein sequence ID" value="GIE12105.1"/>
    <property type="molecule type" value="Genomic_DNA"/>
</dbReference>